<keyword evidence="2" id="KW-1185">Reference proteome</keyword>
<sequence length="262" mass="27232">MPLLLLLPPLLWDQGDLPPPPKLPCLAVDKNLGTLENTGNQCNKILEGKTEVMADCSATQPVPSSSPPGLEIADTLPLATHTRQVPVTTTNLANLFGPRTCLSLHFDTGPIIGQQPKNFLLLGKLIAPAKAIGLTSPAAKPVRGSIMHSGSAGSQLPDSTFDTTVNTQLAFGDNLGIFSVDTSTTAGVATRMPNTWNSSSLFAGTSAGPLVVMGPTAPMGRGSYGFSISTPGPTHSQASRASTVEMDLGRHTVLLLYIALAI</sequence>
<name>S7MIA4_MYOBR</name>
<organism evidence="1 2">
    <name type="scientific">Myotis brandtii</name>
    <name type="common">Brandt's bat</name>
    <dbReference type="NCBI Taxonomy" id="109478"/>
    <lineage>
        <taxon>Eukaryota</taxon>
        <taxon>Metazoa</taxon>
        <taxon>Chordata</taxon>
        <taxon>Craniata</taxon>
        <taxon>Vertebrata</taxon>
        <taxon>Euteleostomi</taxon>
        <taxon>Mammalia</taxon>
        <taxon>Eutheria</taxon>
        <taxon>Laurasiatheria</taxon>
        <taxon>Chiroptera</taxon>
        <taxon>Yangochiroptera</taxon>
        <taxon>Vespertilionidae</taxon>
        <taxon>Myotis</taxon>
    </lineage>
</organism>
<dbReference type="AlphaFoldDB" id="S7MIA4"/>
<protein>
    <submittedName>
        <fullName evidence="1">Uncharacterized protein</fullName>
    </submittedName>
</protein>
<dbReference type="Proteomes" id="UP000052978">
    <property type="component" value="Unassembled WGS sequence"/>
</dbReference>
<gene>
    <name evidence="1" type="ORF">D623_10009536</name>
</gene>
<reference evidence="1 2" key="1">
    <citation type="journal article" date="2013" name="Nat. Commun.">
        <title>Genome analysis reveals insights into physiology and longevity of the Brandt's bat Myotis brandtii.</title>
        <authorList>
            <person name="Seim I."/>
            <person name="Fang X."/>
            <person name="Xiong Z."/>
            <person name="Lobanov A.V."/>
            <person name="Huang Z."/>
            <person name="Ma S."/>
            <person name="Feng Y."/>
            <person name="Turanov A.A."/>
            <person name="Zhu Y."/>
            <person name="Lenz T.L."/>
            <person name="Gerashchenko M.V."/>
            <person name="Fan D."/>
            <person name="Hee Yim S."/>
            <person name="Yao X."/>
            <person name="Jordan D."/>
            <person name="Xiong Y."/>
            <person name="Ma Y."/>
            <person name="Lyapunov A.N."/>
            <person name="Chen G."/>
            <person name="Kulakova O.I."/>
            <person name="Sun Y."/>
            <person name="Lee S.G."/>
            <person name="Bronson R.T."/>
            <person name="Moskalev A.A."/>
            <person name="Sunyaev S.R."/>
            <person name="Zhang G."/>
            <person name="Krogh A."/>
            <person name="Wang J."/>
            <person name="Gladyshev V.N."/>
        </authorList>
    </citation>
    <scope>NUCLEOTIDE SEQUENCE [LARGE SCALE GENOMIC DNA]</scope>
</reference>
<accession>S7MIA4</accession>
<evidence type="ECO:0000313" key="2">
    <source>
        <dbReference type="Proteomes" id="UP000052978"/>
    </source>
</evidence>
<dbReference type="EMBL" id="KE161328">
    <property type="protein sequence ID" value="EPQ03160.1"/>
    <property type="molecule type" value="Genomic_DNA"/>
</dbReference>
<proteinExistence type="predicted"/>
<evidence type="ECO:0000313" key="1">
    <source>
        <dbReference type="EMBL" id="EPQ03160.1"/>
    </source>
</evidence>